<evidence type="ECO:0000313" key="1">
    <source>
        <dbReference type="EMBL" id="GER39124.1"/>
    </source>
</evidence>
<protein>
    <submittedName>
        <fullName evidence="1">DNA ligase 4</fullName>
    </submittedName>
</protein>
<keyword evidence="2" id="KW-1185">Reference proteome</keyword>
<proteinExistence type="predicted"/>
<name>A0A5A7Q280_STRAF</name>
<gene>
    <name evidence="1" type="ORF">STAS_15669</name>
</gene>
<sequence length="186" mass="20291">MVGEEVNLTRAWQPQASYEVSTRRIQKEASPVITKERKWRFQRPTPPPLLSLGPLGLLIKASRRSAWCAARKQLINAFLHAQNHKAGDYSFPPSIARPSKAPAVAKEESVEALPDLIPGDGPTSDPGPSLTTLIFLKSNWKTAIESALSMVRDSTAIDKGCGTLVSRFSRPGFSILGLGRASLFKL</sequence>
<evidence type="ECO:0000313" key="2">
    <source>
        <dbReference type="Proteomes" id="UP000325081"/>
    </source>
</evidence>
<organism evidence="1 2">
    <name type="scientific">Striga asiatica</name>
    <name type="common">Asiatic witchweed</name>
    <name type="synonym">Buchnera asiatica</name>
    <dbReference type="NCBI Taxonomy" id="4170"/>
    <lineage>
        <taxon>Eukaryota</taxon>
        <taxon>Viridiplantae</taxon>
        <taxon>Streptophyta</taxon>
        <taxon>Embryophyta</taxon>
        <taxon>Tracheophyta</taxon>
        <taxon>Spermatophyta</taxon>
        <taxon>Magnoliopsida</taxon>
        <taxon>eudicotyledons</taxon>
        <taxon>Gunneridae</taxon>
        <taxon>Pentapetalae</taxon>
        <taxon>asterids</taxon>
        <taxon>lamiids</taxon>
        <taxon>Lamiales</taxon>
        <taxon>Orobanchaceae</taxon>
        <taxon>Buchnereae</taxon>
        <taxon>Striga</taxon>
    </lineage>
</organism>
<comment type="caution">
    <text evidence="1">The sequence shown here is derived from an EMBL/GenBank/DDBJ whole genome shotgun (WGS) entry which is preliminary data.</text>
</comment>
<reference evidence="2" key="1">
    <citation type="journal article" date="2019" name="Curr. Biol.">
        <title>Genome Sequence of Striga asiatica Provides Insight into the Evolution of Plant Parasitism.</title>
        <authorList>
            <person name="Yoshida S."/>
            <person name="Kim S."/>
            <person name="Wafula E.K."/>
            <person name="Tanskanen J."/>
            <person name="Kim Y.M."/>
            <person name="Honaas L."/>
            <person name="Yang Z."/>
            <person name="Spallek T."/>
            <person name="Conn C.E."/>
            <person name="Ichihashi Y."/>
            <person name="Cheong K."/>
            <person name="Cui S."/>
            <person name="Der J.P."/>
            <person name="Gundlach H."/>
            <person name="Jiao Y."/>
            <person name="Hori C."/>
            <person name="Ishida J.K."/>
            <person name="Kasahara H."/>
            <person name="Kiba T."/>
            <person name="Kim M.S."/>
            <person name="Koo N."/>
            <person name="Laohavisit A."/>
            <person name="Lee Y.H."/>
            <person name="Lumba S."/>
            <person name="McCourt P."/>
            <person name="Mortimer J.C."/>
            <person name="Mutuku J.M."/>
            <person name="Nomura T."/>
            <person name="Sasaki-Sekimoto Y."/>
            <person name="Seto Y."/>
            <person name="Wang Y."/>
            <person name="Wakatake T."/>
            <person name="Sakakibara H."/>
            <person name="Demura T."/>
            <person name="Yamaguchi S."/>
            <person name="Yoneyama K."/>
            <person name="Manabe R.I."/>
            <person name="Nelson D.C."/>
            <person name="Schulman A.H."/>
            <person name="Timko M.P."/>
            <person name="dePamphilis C.W."/>
            <person name="Choi D."/>
            <person name="Shirasu K."/>
        </authorList>
    </citation>
    <scope>NUCLEOTIDE SEQUENCE [LARGE SCALE GENOMIC DNA]</scope>
    <source>
        <strain evidence="2">cv. UVA1</strain>
    </source>
</reference>
<keyword evidence="1" id="KW-0436">Ligase</keyword>
<dbReference type="GO" id="GO:0016874">
    <property type="term" value="F:ligase activity"/>
    <property type="evidence" value="ECO:0007669"/>
    <property type="project" value="UniProtKB-KW"/>
</dbReference>
<dbReference type="AlphaFoldDB" id="A0A5A7Q280"/>
<dbReference type="Proteomes" id="UP000325081">
    <property type="component" value="Unassembled WGS sequence"/>
</dbReference>
<dbReference type="EMBL" id="BKCP01005572">
    <property type="protein sequence ID" value="GER39124.1"/>
    <property type="molecule type" value="Genomic_DNA"/>
</dbReference>
<accession>A0A5A7Q280</accession>